<keyword evidence="2" id="KW-1185">Reference proteome</keyword>
<name>A0ABY3FFA3_9GAMM</name>
<dbReference type="EMBL" id="VNFF01000007">
    <property type="protein sequence ID" value="TVU83803.1"/>
    <property type="molecule type" value="Genomic_DNA"/>
</dbReference>
<gene>
    <name evidence="1" type="ORF">FQP85_08490</name>
</gene>
<protein>
    <submittedName>
        <fullName evidence="1">Uncharacterized protein</fullName>
    </submittedName>
</protein>
<dbReference type="RefSeq" id="WP_145236508.1">
    <property type="nucleotide sequence ID" value="NZ_VNFF01000007.1"/>
</dbReference>
<reference evidence="1 2" key="1">
    <citation type="submission" date="2019-07" db="EMBL/GenBank/DDBJ databases">
        <title>Diversity of Bacteria from Kongsfjorden, Arctic.</title>
        <authorList>
            <person name="Yu Y."/>
        </authorList>
    </citation>
    <scope>NUCLEOTIDE SEQUENCE [LARGE SCALE GENOMIC DNA]</scope>
    <source>
        <strain evidence="1 2">SM1927</strain>
    </source>
</reference>
<evidence type="ECO:0000313" key="1">
    <source>
        <dbReference type="EMBL" id="TVU83803.1"/>
    </source>
</evidence>
<organism evidence="1 2">
    <name type="scientific">Pseudoalteromonas neustonica</name>
    <dbReference type="NCBI Taxonomy" id="1840331"/>
    <lineage>
        <taxon>Bacteria</taxon>
        <taxon>Pseudomonadati</taxon>
        <taxon>Pseudomonadota</taxon>
        <taxon>Gammaproteobacteria</taxon>
        <taxon>Alteromonadales</taxon>
        <taxon>Pseudoalteromonadaceae</taxon>
        <taxon>Pseudoalteromonas</taxon>
    </lineage>
</organism>
<proteinExistence type="predicted"/>
<dbReference type="Proteomes" id="UP000317938">
    <property type="component" value="Unassembled WGS sequence"/>
</dbReference>
<accession>A0ABY3FFA3</accession>
<evidence type="ECO:0000313" key="2">
    <source>
        <dbReference type="Proteomes" id="UP000317938"/>
    </source>
</evidence>
<sequence>MTNLQGFLVYAIAARAQVLISAVTVKLMDTPLADKASHSNCMVEFPATSIMMKLAWGEVKSQSANGLCYKSNVKDLSPSGVHQVIANSGAWVERGEYCLDKTNAFTMSDGDRTFVLKGFHIVTKELKDWIWISFIWQPEPDIGFGSDRPDSISDVYSNYIMLVSVNELEMDPSPGNGMNNLPLFTGSKKLFLNYRNKKEVITWNSNPFIEGPDSTSNCISCHQGIFATGKFGPNIERKHFPYDYTFGTQNSDLILMPRVSFRKAINRAAAKFRSSHKDDK</sequence>
<comment type="caution">
    <text evidence="1">The sequence shown here is derived from an EMBL/GenBank/DDBJ whole genome shotgun (WGS) entry which is preliminary data.</text>
</comment>